<dbReference type="PROSITE" id="PS00211">
    <property type="entry name" value="ABC_TRANSPORTER_1"/>
    <property type="match status" value="2"/>
</dbReference>
<keyword evidence="9" id="KW-1278">Translocase</keyword>
<evidence type="ECO:0000256" key="9">
    <source>
        <dbReference type="ARBA" id="ARBA00022967"/>
    </source>
</evidence>
<dbReference type="SMART" id="SM00382">
    <property type="entry name" value="AAA"/>
    <property type="match status" value="2"/>
</dbReference>
<evidence type="ECO:0000256" key="2">
    <source>
        <dbReference type="ARBA" id="ARBA00004236"/>
    </source>
</evidence>
<dbReference type="AlphaFoldDB" id="A0A087AQ67"/>
<proteinExistence type="inferred from homology"/>
<feature type="transmembrane region" description="Helical" evidence="13">
    <location>
        <begin position="589"/>
        <end position="615"/>
    </location>
</feature>
<dbReference type="PANTHER" id="PTHR43553">
    <property type="entry name" value="HEAVY METAL TRANSPORTER"/>
    <property type="match status" value="1"/>
</dbReference>
<dbReference type="eggNOG" id="COG1129">
    <property type="taxonomic scope" value="Bacteria"/>
</dbReference>
<dbReference type="InterPro" id="IPR017871">
    <property type="entry name" value="ABC_transporter-like_CS"/>
</dbReference>
<gene>
    <name evidence="15" type="ORF">BCUN_0893</name>
</gene>
<dbReference type="CDD" id="cd16914">
    <property type="entry name" value="EcfT"/>
    <property type="match status" value="1"/>
</dbReference>
<comment type="subcellular location">
    <subcellularLocation>
        <location evidence="2">Cell membrane</location>
    </subcellularLocation>
    <subcellularLocation>
        <location evidence="1">Membrane</location>
        <topology evidence="1">Multi-pass membrane protein</topology>
    </subcellularLocation>
</comment>
<dbReference type="EC" id="3.6.3.17" evidence="15"/>
<keyword evidence="5" id="KW-1003">Cell membrane</keyword>
<evidence type="ECO:0000313" key="16">
    <source>
        <dbReference type="Proteomes" id="UP000029067"/>
    </source>
</evidence>
<dbReference type="Pfam" id="PF02361">
    <property type="entry name" value="CbiQ"/>
    <property type="match status" value="1"/>
</dbReference>
<dbReference type="PANTHER" id="PTHR43553:SF24">
    <property type="entry name" value="ENERGY-COUPLING FACTOR TRANSPORTER ATP-BINDING PROTEIN ECFA1"/>
    <property type="match status" value="1"/>
</dbReference>
<evidence type="ECO:0000313" key="15">
    <source>
        <dbReference type="EMBL" id="KFI60917.1"/>
    </source>
</evidence>
<evidence type="ECO:0000256" key="7">
    <source>
        <dbReference type="ARBA" id="ARBA00022741"/>
    </source>
</evidence>
<reference evidence="15 16" key="1">
    <citation type="submission" date="2014-03" db="EMBL/GenBank/DDBJ databases">
        <title>Genomics of Bifidobacteria.</title>
        <authorList>
            <person name="Ventura M."/>
            <person name="Milani C."/>
            <person name="Lugli G.A."/>
        </authorList>
    </citation>
    <scope>NUCLEOTIDE SEQUENCE [LARGE SCALE GENOMIC DNA]</scope>
    <source>
        <strain evidence="15 16">LMG 10738</strain>
    </source>
</reference>
<feature type="region of interest" description="Disordered" evidence="12">
    <location>
        <begin position="229"/>
        <end position="259"/>
    </location>
</feature>
<dbReference type="GO" id="GO:0016887">
    <property type="term" value="F:ATP hydrolysis activity"/>
    <property type="evidence" value="ECO:0007669"/>
    <property type="project" value="InterPro"/>
</dbReference>
<keyword evidence="11 13" id="KW-0472">Membrane</keyword>
<keyword evidence="4" id="KW-0813">Transport</keyword>
<dbReference type="CDD" id="cd03225">
    <property type="entry name" value="ABC_cobalt_CbiO_domain1"/>
    <property type="match status" value="2"/>
</dbReference>
<evidence type="ECO:0000256" key="5">
    <source>
        <dbReference type="ARBA" id="ARBA00022475"/>
    </source>
</evidence>
<keyword evidence="6 13" id="KW-0812">Transmembrane</keyword>
<evidence type="ECO:0000256" key="8">
    <source>
        <dbReference type="ARBA" id="ARBA00022840"/>
    </source>
</evidence>
<dbReference type="PROSITE" id="PS50893">
    <property type="entry name" value="ABC_TRANSPORTER_2"/>
    <property type="match status" value="2"/>
</dbReference>
<dbReference type="FunFam" id="3.40.50.300:FF:000224">
    <property type="entry name" value="Energy-coupling factor transporter ATP-binding protein EcfA"/>
    <property type="match status" value="1"/>
</dbReference>
<keyword evidence="8 15" id="KW-0067">ATP-binding</keyword>
<feature type="transmembrane region" description="Helical" evidence="13">
    <location>
        <begin position="676"/>
        <end position="694"/>
    </location>
</feature>
<protein>
    <submittedName>
        <fullName evidence="15">ABC transporter ATP-binding protein</fullName>
        <ecNumber evidence="15">3.6.3.17</ecNumber>
    </submittedName>
</protein>
<dbReference type="InterPro" id="IPR015856">
    <property type="entry name" value="ABC_transpr_CbiO/EcfA_su"/>
</dbReference>
<dbReference type="SUPFAM" id="SSF52540">
    <property type="entry name" value="P-loop containing nucleoside triphosphate hydrolases"/>
    <property type="match status" value="2"/>
</dbReference>
<dbReference type="InterPro" id="IPR003593">
    <property type="entry name" value="AAA+_ATPase"/>
</dbReference>
<dbReference type="InterPro" id="IPR027417">
    <property type="entry name" value="P-loop_NTPase"/>
</dbReference>
<name>A0A087AQ67_9BIFI</name>
<dbReference type="Proteomes" id="UP000029067">
    <property type="component" value="Unassembled WGS sequence"/>
</dbReference>
<evidence type="ECO:0000256" key="11">
    <source>
        <dbReference type="ARBA" id="ARBA00023136"/>
    </source>
</evidence>
<evidence type="ECO:0000259" key="14">
    <source>
        <dbReference type="PROSITE" id="PS50893"/>
    </source>
</evidence>
<dbReference type="eggNOG" id="COG0619">
    <property type="taxonomic scope" value="Bacteria"/>
</dbReference>
<keyword evidence="10 13" id="KW-1133">Transmembrane helix</keyword>
<feature type="compositionally biased region" description="Basic and acidic residues" evidence="12">
    <location>
        <begin position="237"/>
        <end position="249"/>
    </location>
</feature>
<dbReference type="GO" id="GO:0043190">
    <property type="term" value="C:ATP-binding cassette (ABC) transporter complex"/>
    <property type="evidence" value="ECO:0007669"/>
    <property type="project" value="TreeGrafter"/>
</dbReference>
<sequence>MSAPGDAVLALEDVRYSYDGADWVLDGIDLTVRAGERIALAGANGSGKSTLARVLAGLSAPDHGTVTLLGERVFDDAHGADAEAYRRATRHIGMVFQNRQDQLVTTVTDEDVAFGPENLDVAPALIGGRVHGALDAVGMADWAASDPTSLSGGQQQRVAIAGMLAMDAQVLILDEPTAMLDPQGRAEVMRTLDAVQAHGTAIVLVTHHPEERLKADRVLTLDHGRIVSDRPPIPLEDGSRPVAADRPDGLSEASRTDTAAEPMVRFEQVTFAYHRQDAPVLEDWSCEVRQGETVAVTGANGSGKTTFARLLAGLERPVSGRVLVDGIDVGHAGRRDRKALRRTVGLIMQRPERQLFADTVAQDVAFGPINQGLSPDAVADRVREALALVGMEDHADRSPFALSGGQQRLVAIAGVLACHPRLLVMDEPTASLDEKGTGRVLRIMRELRERGVTVVVITHDLGLAREMADRTFTFTPAGTERAQSTVSAADPMHSPVARLDPRAKMGGVLVFMFSMFAMTSWPQLAVGAVVTAALVAASRVGPSRLWHAVRAFVALFACTALLNLAVVHEGRVLCTIWHWQVTDGAVGTALLYWLRFSLVIICGAVVLLTTTPTAITNGFESLMTPLKRWWHVQEIALVLSLALRFVPTLAGEAMGIRDAQAARGGAIESGSPMRRMRAFCAIIVPVFAGTIRHARGLALALDARSYQEGMPRSHWHPLHMRASDWAFLAAVAASVGAVAVLHMFNM</sequence>
<evidence type="ECO:0000256" key="12">
    <source>
        <dbReference type="SAM" id="MobiDB-lite"/>
    </source>
</evidence>
<dbReference type="InterPro" id="IPR050095">
    <property type="entry name" value="ECF_ABC_transporter_ATP-bd"/>
</dbReference>
<evidence type="ECO:0000256" key="3">
    <source>
        <dbReference type="ARBA" id="ARBA00005417"/>
    </source>
</evidence>
<keyword evidence="16" id="KW-1185">Reference proteome</keyword>
<feature type="domain" description="ABC transporter" evidence="14">
    <location>
        <begin position="9"/>
        <end position="248"/>
    </location>
</feature>
<feature type="transmembrane region" description="Helical" evidence="13">
    <location>
        <begin position="508"/>
        <end position="536"/>
    </location>
</feature>
<evidence type="ECO:0000256" key="10">
    <source>
        <dbReference type="ARBA" id="ARBA00022989"/>
    </source>
</evidence>
<dbReference type="EMBL" id="JGYV01000017">
    <property type="protein sequence ID" value="KFI60917.1"/>
    <property type="molecule type" value="Genomic_DNA"/>
</dbReference>
<dbReference type="STRING" id="1688.BCUN_0893"/>
<dbReference type="Gene3D" id="3.40.50.300">
    <property type="entry name" value="P-loop containing nucleotide triphosphate hydrolases"/>
    <property type="match status" value="2"/>
</dbReference>
<evidence type="ECO:0000256" key="6">
    <source>
        <dbReference type="ARBA" id="ARBA00022692"/>
    </source>
</evidence>
<dbReference type="OrthoDB" id="501320at2"/>
<dbReference type="NCBIfam" id="NF010167">
    <property type="entry name" value="PRK13648.1"/>
    <property type="match status" value="2"/>
</dbReference>
<accession>A0A087AQ67</accession>
<dbReference type="GO" id="GO:0042626">
    <property type="term" value="F:ATPase-coupled transmembrane transporter activity"/>
    <property type="evidence" value="ECO:0007669"/>
    <property type="project" value="TreeGrafter"/>
</dbReference>
<dbReference type="InterPro" id="IPR003439">
    <property type="entry name" value="ABC_transporter-like_ATP-bd"/>
</dbReference>
<evidence type="ECO:0000256" key="1">
    <source>
        <dbReference type="ARBA" id="ARBA00004141"/>
    </source>
</evidence>
<evidence type="ECO:0000256" key="4">
    <source>
        <dbReference type="ARBA" id="ARBA00022448"/>
    </source>
</evidence>
<dbReference type="GO" id="GO:0005524">
    <property type="term" value="F:ATP binding"/>
    <property type="evidence" value="ECO:0007669"/>
    <property type="project" value="UniProtKB-KW"/>
</dbReference>
<organism evidence="15 16">
    <name type="scientific">Bifidobacterium cuniculi</name>
    <dbReference type="NCBI Taxonomy" id="1688"/>
    <lineage>
        <taxon>Bacteria</taxon>
        <taxon>Bacillati</taxon>
        <taxon>Actinomycetota</taxon>
        <taxon>Actinomycetes</taxon>
        <taxon>Bifidobacteriales</taxon>
        <taxon>Bifidobacteriaceae</taxon>
        <taxon>Bifidobacterium</taxon>
    </lineage>
</organism>
<feature type="transmembrane region" description="Helical" evidence="13">
    <location>
        <begin position="548"/>
        <end position="568"/>
    </location>
</feature>
<keyword evidence="15" id="KW-0378">Hydrolase</keyword>
<dbReference type="InterPro" id="IPR003339">
    <property type="entry name" value="ABC/ECF_trnsptr_transmembrane"/>
</dbReference>
<comment type="similarity">
    <text evidence="3">Belongs to the ABC transporter superfamily.</text>
</comment>
<feature type="transmembrane region" description="Helical" evidence="13">
    <location>
        <begin position="725"/>
        <end position="744"/>
    </location>
</feature>
<keyword evidence="7" id="KW-0547">Nucleotide-binding</keyword>
<feature type="domain" description="ABC transporter" evidence="14">
    <location>
        <begin position="264"/>
        <end position="501"/>
    </location>
</feature>
<dbReference type="RefSeq" id="WP_034258586.1">
    <property type="nucleotide sequence ID" value="NZ_JGYV01000017.1"/>
</dbReference>
<dbReference type="Pfam" id="PF00005">
    <property type="entry name" value="ABC_tran"/>
    <property type="match status" value="2"/>
</dbReference>
<comment type="caution">
    <text evidence="15">The sequence shown here is derived from an EMBL/GenBank/DDBJ whole genome shotgun (WGS) entry which is preliminary data.</text>
</comment>
<evidence type="ECO:0000256" key="13">
    <source>
        <dbReference type="SAM" id="Phobius"/>
    </source>
</evidence>